<keyword evidence="3" id="KW-0804">Transcription</keyword>
<dbReference type="Pfam" id="PF00392">
    <property type="entry name" value="GntR"/>
    <property type="match status" value="1"/>
</dbReference>
<keyword evidence="6" id="KW-1185">Reference proteome</keyword>
<evidence type="ECO:0000313" key="5">
    <source>
        <dbReference type="EMBL" id="AHE55427.1"/>
    </source>
</evidence>
<dbReference type="HOGENOM" id="CLU_017584_5_1_5"/>
<dbReference type="Gene3D" id="1.20.120.530">
    <property type="entry name" value="GntR ligand-binding domain-like"/>
    <property type="match status" value="1"/>
</dbReference>
<dbReference type="AlphaFoldDB" id="W0AFV3"/>
<evidence type="ECO:0000256" key="1">
    <source>
        <dbReference type="ARBA" id="ARBA00023015"/>
    </source>
</evidence>
<evidence type="ECO:0000256" key="3">
    <source>
        <dbReference type="ARBA" id="ARBA00023163"/>
    </source>
</evidence>
<dbReference type="Gene3D" id="1.10.10.10">
    <property type="entry name" value="Winged helix-like DNA-binding domain superfamily/Winged helix DNA-binding domain"/>
    <property type="match status" value="1"/>
</dbReference>
<dbReference type="GO" id="GO:0003700">
    <property type="term" value="F:DNA-binding transcription factor activity"/>
    <property type="evidence" value="ECO:0007669"/>
    <property type="project" value="InterPro"/>
</dbReference>
<name>W0AFV3_9SPHN</name>
<dbReference type="CDD" id="cd07377">
    <property type="entry name" value="WHTH_GntR"/>
    <property type="match status" value="1"/>
</dbReference>
<dbReference type="SMART" id="SM00895">
    <property type="entry name" value="FCD"/>
    <property type="match status" value="1"/>
</dbReference>
<dbReference type="EMBL" id="CP006644">
    <property type="protein sequence ID" value="AHE55427.1"/>
    <property type="molecule type" value="Genomic_DNA"/>
</dbReference>
<dbReference type="SUPFAM" id="SSF46785">
    <property type="entry name" value="Winged helix' DNA-binding domain"/>
    <property type="match status" value="1"/>
</dbReference>
<dbReference type="PRINTS" id="PR00035">
    <property type="entry name" value="HTHGNTR"/>
</dbReference>
<sequence>MRTEPATMTVLSYVRERIVTGVIAANSRLRAEALATELGVSRTPVRSALAILSAEGLVSYSINRGYTVREITFHDVLDAIEARAVLESRACGLSVDHGWSAEGLAALGAMVAHGQAIVDGGLWSEAIEHDWYANNRLFHFTIVAASQNVVIRNALRMTLIHPIFGDIARLCPAVAQLVPQRHRAIPAKPPQHILKSQADHGHILAAITAEDAPLAERHMLEHVLDTKHRLATIATRR</sequence>
<dbReference type="InterPro" id="IPR000524">
    <property type="entry name" value="Tscrpt_reg_HTH_GntR"/>
</dbReference>
<dbReference type="PATRIC" id="fig|1123269.5.peg.3680"/>
<evidence type="ECO:0000259" key="4">
    <source>
        <dbReference type="PROSITE" id="PS50949"/>
    </source>
</evidence>
<proteinExistence type="predicted"/>
<gene>
    <name evidence="5" type="ORF">NX02_18790</name>
</gene>
<evidence type="ECO:0000313" key="6">
    <source>
        <dbReference type="Proteomes" id="UP000018851"/>
    </source>
</evidence>
<feature type="domain" description="HTH gntR-type" evidence="4">
    <location>
        <begin position="4"/>
        <end position="71"/>
    </location>
</feature>
<dbReference type="SUPFAM" id="SSF48008">
    <property type="entry name" value="GntR ligand-binding domain-like"/>
    <property type="match status" value="1"/>
</dbReference>
<dbReference type="InterPro" id="IPR036388">
    <property type="entry name" value="WH-like_DNA-bd_sf"/>
</dbReference>
<dbReference type="SMART" id="SM00345">
    <property type="entry name" value="HTH_GNTR"/>
    <property type="match status" value="1"/>
</dbReference>
<dbReference type="PROSITE" id="PS50949">
    <property type="entry name" value="HTH_GNTR"/>
    <property type="match status" value="1"/>
</dbReference>
<dbReference type="GO" id="GO:0003677">
    <property type="term" value="F:DNA binding"/>
    <property type="evidence" value="ECO:0007669"/>
    <property type="project" value="UniProtKB-KW"/>
</dbReference>
<dbReference type="InterPro" id="IPR011711">
    <property type="entry name" value="GntR_C"/>
</dbReference>
<dbReference type="STRING" id="1123269.NX02_18790"/>
<protein>
    <recommendedName>
        <fullName evidence="4">HTH gntR-type domain-containing protein</fullName>
    </recommendedName>
</protein>
<dbReference type="PANTHER" id="PTHR43537">
    <property type="entry name" value="TRANSCRIPTIONAL REGULATOR, GNTR FAMILY"/>
    <property type="match status" value="1"/>
</dbReference>
<reference evidence="5 6" key="1">
    <citation type="submission" date="2013-07" db="EMBL/GenBank/DDBJ databases">
        <title>Completed genome of Sphingomonas sanxanigenens NX02.</title>
        <authorList>
            <person name="Ma T."/>
            <person name="Huang H."/>
            <person name="Wu M."/>
            <person name="Li X."/>
            <person name="Li G."/>
        </authorList>
    </citation>
    <scope>NUCLEOTIDE SEQUENCE [LARGE SCALE GENOMIC DNA]</scope>
    <source>
        <strain evidence="5 6">NX02</strain>
    </source>
</reference>
<keyword evidence="1" id="KW-0805">Transcription regulation</keyword>
<dbReference type="InterPro" id="IPR036390">
    <property type="entry name" value="WH_DNA-bd_sf"/>
</dbReference>
<dbReference type="InterPro" id="IPR008920">
    <property type="entry name" value="TF_FadR/GntR_C"/>
</dbReference>
<dbReference type="OrthoDB" id="7620579at2"/>
<organism evidence="5 6">
    <name type="scientific">Sphingomonas sanxanigenens DSM 19645 = NX02</name>
    <dbReference type="NCBI Taxonomy" id="1123269"/>
    <lineage>
        <taxon>Bacteria</taxon>
        <taxon>Pseudomonadati</taxon>
        <taxon>Pseudomonadota</taxon>
        <taxon>Alphaproteobacteria</taxon>
        <taxon>Sphingomonadales</taxon>
        <taxon>Sphingomonadaceae</taxon>
        <taxon>Sphingomonas</taxon>
    </lineage>
</organism>
<dbReference type="Pfam" id="PF07729">
    <property type="entry name" value="FCD"/>
    <property type="match status" value="1"/>
</dbReference>
<dbReference type="Proteomes" id="UP000018851">
    <property type="component" value="Chromosome"/>
</dbReference>
<evidence type="ECO:0000256" key="2">
    <source>
        <dbReference type="ARBA" id="ARBA00023125"/>
    </source>
</evidence>
<keyword evidence="2" id="KW-0238">DNA-binding</keyword>
<dbReference type="eggNOG" id="COG1802">
    <property type="taxonomic scope" value="Bacteria"/>
</dbReference>
<dbReference type="KEGG" id="ssan:NX02_18790"/>
<dbReference type="PANTHER" id="PTHR43537:SF24">
    <property type="entry name" value="GLUCONATE OPERON TRANSCRIPTIONAL REPRESSOR"/>
    <property type="match status" value="1"/>
</dbReference>
<accession>W0AFV3</accession>